<comment type="caution">
    <text evidence="8">The sequence shown here is derived from an EMBL/GenBank/DDBJ whole genome shotgun (WGS) entry which is preliminary data.</text>
</comment>
<evidence type="ECO:0000256" key="3">
    <source>
        <dbReference type="ARBA" id="ARBA00012239"/>
    </source>
</evidence>
<dbReference type="InterPro" id="IPR000192">
    <property type="entry name" value="Aminotrans_V_dom"/>
</dbReference>
<evidence type="ECO:0000256" key="4">
    <source>
        <dbReference type="ARBA" id="ARBA00022679"/>
    </source>
</evidence>
<name>F2ALF4_RHOBT</name>
<dbReference type="NCBIfam" id="TIGR01979">
    <property type="entry name" value="sufS"/>
    <property type="match status" value="1"/>
</dbReference>
<organism evidence="8 9">
    <name type="scientific">Rhodopirellula baltica WH47</name>
    <dbReference type="NCBI Taxonomy" id="991778"/>
    <lineage>
        <taxon>Bacteria</taxon>
        <taxon>Pseudomonadati</taxon>
        <taxon>Planctomycetota</taxon>
        <taxon>Planctomycetia</taxon>
        <taxon>Pirellulales</taxon>
        <taxon>Pirellulaceae</taxon>
        <taxon>Rhodopirellula</taxon>
    </lineage>
</organism>
<comment type="similarity">
    <text evidence="2">Belongs to the class-V pyridoxal-phosphate-dependent aminotransferase family. Csd subfamily.</text>
</comment>
<comment type="cofactor">
    <cofactor evidence="1">
        <name>pyridoxal 5'-phosphate</name>
        <dbReference type="ChEBI" id="CHEBI:597326"/>
    </cofactor>
</comment>
<dbReference type="GO" id="GO:0031071">
    <property type="term" value="F:cysteine desulfurase activity"/>
    <property type="evidence" value="ECO:0007669"/>
    <property type="project" value="UniProtKB-EC"/>
</dbReference>
<evidence type="ECO:0000256" key="6">
    <source>
        <dbReference type="ARBA" id="ARBA00050776"/>
    </source>
</evidence>
<evidence type="ECO:0000256" key="5">
    <source>
        <dbReference type="ARBA" id="ARBA00022898"/>
    </source>
</evidence>
<keyword evidence="4" id="KW-0808">Transferase</keyword>
<keyword evidence="5" id="KW-0663">Pyridoxal phosphate</keyword>
<dbReference type="SUPFAM" id="SSF53383">
    <property type="entry name" value="PLP-dependent transferases"/>
    <property type="match status" value="1"/>
</dbReference>
<dbReference type="Proteomes" id="UP000006222">
    <property type="component" value="Unassembled WGS sequence"/>
</dbReference>
<evidence type="ECO:0000313" key="8">
    <source>
        <dbReference type="EMBL" id="EGF29507.1"/>
    </source>
</evidence>
<feature type="domain" description="Aminotransferase class V" evidence="7">
    <location>
        <begin position="33"/>
        <end position="404"/>
    </location>
</feature>
<dbReference type="InterPro" id="IPR010970">
    <property type="entry name" value="Cys_dSase_SufS"/>
</dbReference>
<dbReference type="RefSeq" id="WP_007324471.1">
    <property type="nucleotide sequence ID" value="NZ_AFAR01000025.1"/>
</dbReference>
<comment type="catalytic activity">
    <reaction evidence="6">
        <text>(sulfur carrier)-H + L-cysteine = (sulfur carrier)-SH + L-alanine</text>
        <dbReference type="Rhea" id="RHEA:43892"/>
        <dbReference type="Rhea" id="RHEA-COMP:14737"/>
        <dbReference type="Rhea" id="RHEA-COMP:14739"/>
        <dbReference type="ChEBI" id="CHEBI:29917"/>
        <dbReference type="ChEBI" id="CHEBI:35235"/>
        <dbReference type="ChEBI" id="CHEBI:57972"/>
        <dbReference type="ChEBI" id="CHEBI:64428"/>
        <dbReference type="EC" id="2.8.1.7"/>
    </reaction>
</comment>
<dbReference type="GO" id="GO:0030170">
    <property type="term" value="F:pyridoxal phosphate binding"/>
    <property type="evidence" value="ECO:0007669"/>
    <property type="project" value="InterPro"/>
</dbReference>
<dbReference type="GO" id="GO:0006534">
    <property type="term" value="P:cysteine metabolic process"/>
    <property type="evidence" value="ECO:0007669"/>
    <property type="project" value="InterPro"/>
</dbReference>
<evidence type="ECO:0000259" key="7">
    <source>
        <dbReference type="Pfam" id="PF00266"/>
    </source>
</evidence>
<dbReference type="PATRIC" id="fig|991778.3.peg.514"/>
<proteinExistence type="inferred from homology"/>
<dbReference type="EC" id="2.8.1.7" evidence="3"/>
<reference evidence="8 9" key="1">
    <citation type="journal article" date="2013" name="Mar. Genomics">
        <title>Expression of sulfatases in Rhodopirellula baltica and the diversity of sulfatases in the genus Rhodopirellula.</title>
        <authorList>
            <person name="Wegner C.E."/>
            <person name="Richter-Heitmann T."/>
            <person name="Klindworth A."/>
            <person name="Klockow C."/>
            <person name="Richter M."/>
            <person name="Achstetter T."/>
            <person name="Glockner F.O."/>
            <person name="Harder J."/>
        </authorList>
    </citation>
    <scope>NUCLEOTIDE SEQUENCE [LARGE SCALE GENOMIC DNA]</scope>
    <source>
        <strain evidence="8 9">WH47</strain>
    </source>
</reference>
<accession>F2ALF4</accession>
<evidence type="ECO:0000256" key="2">
    <source>
        <dbReference type="ARBA" id="ARBA00010447"/>
    </source>
</evidence>
<sequence length="431" mass="46901">MIVTTSPSKLDVAKIRDDFPILGIRSASDRPLVYFDNAASTQRPTSVIEAMSRCYREYYSNVHRGIHTLSEASTQAYENARATVASFMNAASTNEVIFAAGTTAAINTVARTWGDQNLSQGDVILLLISEHHANIVPWHQLAERVGCRVEFIPVDEEFLIDDEAVASAIETHQPKLFAFGAASNTLGTEYPVKRWTRMAHDAGASVLIDAAQAAPHWKMDVQDWDADFVVFSGHKVCGPTGIGVLWGRESLLDLMPPFLGGGGMIQTVTTEGFTSHALPEKFEAGTPPIVEAIGLEAAIEYLTQVGMDNIYAHERQLGSRADAGLREIAGVRVIGPTPEHKGGINSFVIDGVHAHDVSQFLDGQGVAVRAGHHCTMPLHHAIGVTATSRASCYFYNTVEEVDVFLQAVSDVRDRFAKTGRRRRSRASRSDS</sequence>
<dbReference type="AlphaFoldDB" id="F2ALF4"/>
<evidence type="ECO:0000256" key="1">
    <source>
        <dbReference type="ARBA" id="ARBA00001933"/>
    </source>
</evidence>
<dbReference type="Pfam" id="PF00266">
    <property type="entry name" value="Aminotran_5"/>
    <property type="match status" value="1"/>
</dbReference>
<dbReference type="InterPro" id="IPR015424">
    <property type="entry name" value="PyrdxlP-dep_Trfase"/>
</dbReference>
<dbReference type="Gene3D" id="3.90.1150.10">
    <property type="entry name" value="Aspartate Aminotransferase, domain 1"/>
    <property type="match status" value="1"/>
</dbReference>
<dbReference type="Gene3D" id="3.40.640.10">
    <property type="entry name" value="Type I PLP-dependent aspartate aminotransferase-like (Major domain)"/>
    <property type="match status" value="1"/>
</dbReference>
<evidence type="ECO:0000313" key="9">
    <source>
        <dbReference type="Proteomes" id="UP000006222"/>
    </source>
</evidence>
<dbReference type="CDD" id="cd06453">
    <property type="entry name" value="SufS_like"/>
    <property type="match status" value="1"/>
</dbReference>
<gene>
    <name evidence="8" type="ORF">RBWH47_00693</name>
</gene>
<protein>
    <recommendedName>
        <fullName evidence="3">cysteine desulfurase</fullName>
        <ecNumber evidence="3">2.8.1.7</ecNumber>
    </recommendedName>
</protein>
<dbReference type="InterPro" id="IPR015421">
    <property type="entry name" value="PyrdxlP-dep_Trfase_major"/>
</dbReference>
<dbReference type="PANTHER" id="PTHR43586:SF8">
    <property type="entry name" value="CYSTEINE DESULFURASE 1, CHLOROPLASTIC"/>
    <property type="match status" value="1"/>
</dbReference>
<dbReference type="PANTHER" id="PTHR43586">
    <property type="entry name" value="CYSTEINE DESULFURASE"/>
    <property type="match status" value="1"/>
</dbReference>
<dbReference type="InterPro" id="IPR015422">
    <property type="entry name" value="PyrdxlP-dep_Trfase_small"/>
</dbReference>
<dbReference type="EMBL" id="AFAR01000025">
    <property type="protein sequence ID" value="EGF29507.1"/>
    <property type="molecule type" value="Genomic_DNA"/>
</dbReference>